<feature type="repeat" description="PPR" evidence="2">
    <location>
        <begin position="1"/>
        <end position="28"/>
    </location>
</feature>
<protein>
    <submittedName>
        <fullName evidence="3">E motif</fullName>
    </submittedName>
</protein>
<dbReference type="GO" id="GO:0003723">
    <property type="term" value="F:RNA binding"/>
    <property type="evidence" value="ECO:0007669"/>
    <property type="project" value="InterPro"/>
</dbReference>
<dbReference type="InterPro" id="IPR046960">
    <property type="entry name" value="PPR_At4g14850-like_plant"/>
</dbReference>
<evidence type="ECO:0000256" key="1">
    <source>
        <dbReference type="ARBA" id="ARBA00022737"/>
    </source>
</evidence>
<dbReference type="InterPro" id="IPR011990">
    <property type="entry name" value="TPR-like_helical_dom_sf"/>
</dbReference>
<proteinExistence type="predicted"/>
<dbReference type="AlphaFoldDB" id="A0AAN8WD74"/>
<dbReference type="PANTHER" id="PTHR47926">
    <property type="entry name" value="PENTATRICOPEPTIDE REPEAT-CONTAINING PROTEIN"/>
    <property type="match status" value="1"/>
</dbReference>
<dbReference type="InterPro" id="IPR046848">
    <property type="entry name" value="E_motif"/>
</dbReference>
<dbReference type="InterPro" id="IPR002885">
    <property type="entry name" value="PPR_rpt"/>
</dbReference>
<organism evidence="3 4">
    <name type="scientific">Dillenia turbinata</name>
    <dbReference type="NCBI Taxonomy" id="194707"/>
    <lineage>
        <taxon>Eukaryota</taxon>
        <taxon>Viridiplantae</taxon>
        <taxon>Streptophyta</taxon>
        <taxon>Embryophyta</taxon>
        <taxon>Tracheophyta</taxon>
        <taxon>Spermatophyta</taxon>
        <taxon>Magnoliopsida</taxon>
        <taxon>eudicotyledons</taxon>
        <taxon>Gunneridae</taxon>
        <taxon>Pentapetalae</taxon>
        <taxon>Dilleniales</taxon>
        <taxon>Dilleniaceae</taxon>
        <taxon>Dillenia</taxon>
    </lineage>
</organism>
<keyword evidence="1" id="KW-0677">Repeat</keyword>
<dbReference type="EMBL" id="JBAMMX010000001">
    <property type="protein sequence ID" value="KAK6947644.1"/>
    <property type="molecule type" value="Genomic_DNA"/>
</dbReference>
<dbReference type="GO" id="GO:0009451">
    <property type="term" value="P:RNA modification"/>
    <property type="evidence" value="ECO:0007669"/>
    <property type="project" value="InterPro"/>
</dbReference>
<reference evidence="3 4" key="1">
    <citation type="submission" date="2023-12" db="EMBL/GenBank/DDBJ databases">
        <title>A high-quality genome assembly for Dillenia turbinata (Dilleniales).</title>
        <authorList>
            <person name="Chanderbali A."/>
        </authorList>
    </citation>
    <scope>NUCLEOTIDE SEQUENCE [LARGE SCALE GENOMIC DNA]</scope>
    <source>
        <strain evidence="3">LSX21</strain>
        <tissue evidence="3">Leaf</tissue>
    </source>
</reference>
<accession>A0AAN8WD74</accession>
<dbReference type="PROSITE" id="PS51375">
    <property type="entry name" value="PPR"/>
    <property type="match status" value="1"/>
</dbReference>
<dbReference type="Gene3D" id="1.25.40.10">
    <property type="entry name" value="Tetratricopeptide repeat domain"/>
    <property type="match status" value="1"/>
</dbReference>
<dbReference type="Pfam" id="PF20431">
    <property type="entry name" value="E_motif"/>
    <property type="match status" value="1"/>
</dbReference>
<evidence type="ECO:0000313" key="3">
    <source>
        <dbReference type="EMBL" id="KAK6947644.1"/>
    </source>
</evidence>
<keyword evidence="4" id="KW-1185">Reference proteome</keyword>
<gene>
    <name evidence="3" type="ORF">RJ641_001117</name>
</gene>
<comment type="caution">
    <text evidence="3">The sequence shown here is derived from an EMBL/GenBank/DDBJ whole genome shotgun (WGS) entry which is preliminary data.</text>
</comment>
<name>A0AAN8WD74_9MAGN</name>
<sequence length="96" mass="11022">MIKGYVQIGKFDMALEVLGDMVKERVVPSNFTVTELLVYYEEVSYVRHMMRQQNVKKTPGCSWIELKNGMHAFVTAYKTQPETNLIYAGLNSLTAR</sequence>
<dbReference type="Proteomes" id="UP001370490">
    <property type="component" value="Unassembled WGS sequence"/>
</dbReference>
<dbReference type="NCBIfam" id="TIGR00756">
    <property type="entry name" value="PPR"/>
    <property type="match status" value="1"/>
</dbReference>
<evidence type="ECO:0000313" key="4">
    <source>
        <dbReference type="Proteomes" id="UP001370490"/>
    </source>
</evidence>
<evidence type="ECO:0000256" key="2">
    <source>
        <dbReference type="PROSITE-ProRule" id="PRU00708"/>
    </source>
</evidence>